<proteinExistence type="predicted"/>
<dbReference type="OrthoDB" id="1148539at2"/>
<dbReference type="SUPFAM" id="SSF54001">
    <property type="entry name" value="Cysteine proteinases"/>
    <property type="match status" value="1"/>
</dbReference>
<dbReference type="InterPro" id="IPR038765">
    <property type="entry name" value="Papain-like_cys_pep_sf"/>
</dbReference>
<dbReference type="AlphaFoldDB" id="A0A4R4E411"/>
<reference evidence="1 2" key="1">
    <citation type="submission" date="2019-03" db="EMBL/GenBank/DDBJ databases">
        <authorList>
            <person name="Kim M.K.M."/>
        </authorList>
    </citation>
    <scope>NUCLEOTIDE SEQUENCE [LARGE SCALE GENOMIC DNA]</scope>
    <source>
        <strain evidence="1 2">17J68-15</strain>
    </source>
</reference>
<name>A0A4R4E411_9BACT</name>
<evidence type="ECO:0008006" key="3">
    <source>
        <dbReference type="Google" id="ProtNLM"/>
    </source>
</evidence>
<gene>
    <name evidence="1" type="ORF">E0486_09790</name>
</gene>
<keyword evidence="2" id="KW-1185">Reference proteome</keyword>
<organism evidence="1 2">
    <name type="scientific">Flaviaesturariibacter aridisoli</name>
    <dbReference type="NCBI Taxonomy" id="2545761"/>
    <lineage>
        <taxon>Bacteria</taxon>
        <taxon>Pseudomonadati</taxon>
        <taxon>Bacteroidota</taxon>
        <taxon>Chitinophagia</taxon>
        <taxon>Chitinophagales</taxon>
        <taxon>Chitinophagaceae</taxon>
        <taxon>Flaviaestuariibacter</taxon>
    </lineage>
</organism>
<dbReference type="EMBL" id="SKFH01000013">
    <property type="protein sequence ID" value="TCZ71365.1"/>
    <property type="molecule type" value="Genomic_DNA"/>
</dbReference>
<evidence type="ECO:0000313" key="1">
    <source>
        <dbReference type="EMBL" id="TCZ71365.1"/>
    </source>
</evidence>
<dbReference type="PROSITE" id="PS51257">
    <property type="entry name" value="PROKAR_LIPOPROTEIN"/>
    <property type="match status" value="1"/>
</dbReference>
<protein>
    <recommendedName>
        <fullName evidence="3">YiiX family permuted papain-like enzyme</fullName>
    </recommendedName>
</protein>
<accession>A0A4R4E411</accession>
<dbReference type="Proteomes" id="UP000295164">
    <property type="component" value="Unassembled WGS sequence"/>
</dbReference>
<evidence type="ECO:0000313" key="2">
    <source>
        <dbReference type="Proteomes" id="UP000295164"/>
    </source>
</evidence>
<comment type="caution">
    <text evidence="1">The sequence shown here is derived from an EMBL/GenBank/DDBJ whole genome shotgun (WGS) entry which is preliminary data.</text>
</comment>
<dbReference type="Gene3D" id="3.90.1720.10">
    <property type="entry name" value="endopeptidase domain like (from Nostoc punctiforme)"/>
    <property type="match status" value="1"/>
</dbReference>
<sequence length="243" mass="26391">MKATPLLAFFFILTACGGGDRAVTPATSGPAPTVAPATADPVPARLDSFRRLARPGDLVLRLGEDMVSYSIRYLSERDPSYSHVGLVLEKDGALQVAHIGPYAGGRDTLQSEPIDSFLSPAHNLAAGLYRFRISDAERARFLRNVAGYRQRRVHFDYAYDLATNDKLYCSELIAKSLSPATGNRLQFAAQPVPPSMKRLIGAYLAGTIGDSARIGTGRYIPLDELYRSAVCDSILKISLRSTP</sequence>
<dbReference type="RefSeq" id="WP_131851988.1">
    <property type="nucleotide sequence ID" value="NZ_SKFH01000013.1"/>
</dbReference>